<dbReference type="FunFam" id="3.30.70.270:FF:000020">
    <property type="entry name" value="Transposon Tf2-6 polyprotein-like Protein"/>
    <property type="match status" value="1"/>
</dbReference>
<sequence>MDTALISTERLRIAFALSNLGVRAKTWAYTREVTTPGCFTTWAQLCQQLRATFLPANYEYRQRSRFLACKQGKRELHEYIQEMRVLAASLVGNPLHEHIKVTVFMDGLKGGPSRTQLFRVHANTMEEAIQIALQGVHPPTGSYSYATMRHQAQYKELQQLELAQGRYPWNWVRPHRAPSVATDVGSSGTFNAPALGEGKGSSLPNLGAQGASGRSHHPSATGTGVTSSLGAHETRKSSDGLLVVHASVRGYGDPFSVLIDSGTVVRNDGKYADALLEREGRGQGSVRLADGTVVNVPGVRMDLAVKFEDFDSTETFLVLDMDKYDLILGMPWLVKHEPWIDWRGKAVGASRTAVSDRALVSNVRTSVRDWGARDGRQGAYAPEEVLGVGDSNEGVAMSLATGYETKAHCQACGIAAMASPNAESLLDGTDQAGNIGPQAADAAEESADGVSCVGNIGPQVVNIGPQAGNVVPQAGNIGPRDVEETEKMNESATCISSGGNVVPRGVKKTSTRAEVSLSTSRVDNQVPRSESETPPARPVEEQCHVFDLVSGRQVKAGAVHLEALPEVSALLNLEELSMKDFLAELKAGEIAEMVLLKPDTTPEDLNTSSVLDEDVLEGFTKQRATRLGSEILKSPEYPKYPLVKYFLDVIDLVPGTKYCVTRQWPLPREQCEVIDAFFAEKAKSGMVRESKSPHSTPIFCVRKPNGKWRLVHAYNKLSNASVPAQTSVPRKDMLLNNMSGCTLYSALDLVDGYYQILMRASDISLTVHPERDALGVVSDATRPIECPATFNRLVTQLFRPLHTFAQTYFDDIFVHNRAEGGQAAMEAHRKDLRRVFEVMRANKHYAHIDKCLFAAEEIKVLGCFVSRVGVRDDSGKFKAIADSSTPRSQKDPRKWLGLANYLHKYSAGYAELARPLSDLLTNDADWVWEQQHQDAFDSIKAGLQQGPVLVLPDENMSFGVVCDASDYAIDCVLLLKGDRERERVISFQPGQLMAAERNYPVHDKVLLVMKYALAKFRVHPLSPRSVGSYTDQASL</sequence>
<dbReference type="Proteomes" id="UP000237271">
    <property type="component" value="Unassembled WGS sequence"/>
</dbReference>
<dbReference type="Pfam" id="PF03732">
    <property type="entry name" value="Retrotrans_gag"/>
    <property type="match status" value="1"/>
</dbReference>
<dbReference type="AlphaFoldDB" id="A0A2P4XFY8"/>
<dbReference type="OrthoDB" id="415724at2759"/>
<organism evidence="4 5">
    <name type="scientific">Phytophthora palmivora</name>
    <dbReference type="NCBI Taxonomy" id="4796"/>
    <lineage>
        <taxon>Eukaryota</taxon>
        <taxon>Sar</taxon>
        <taxon>Stramenopiles</taxon>
        <taxon>Oomycota</taxon>
        <taxon>Peronosporomycetes</taxon>
        <taxon>Peronosporales</taxon>
        <taxon>Peronosporaceae</taxon>
        <taxon>Phytophthora</taxon>
    </lineage>
</organism>
<feature type="compositionally biased region" description="Polar residues" evidence="1">
    <location>
        <begin position="512"/>
        <end position="528"/>
    </location>
</feature>
<feature type="compositionally biased region" description="Polar residues" evidence="1">
    <location>
        <begin position="218"/>
        <end position="229"/>
    </location>
</feature>
<dbReference type="InterPro" id="IPR005162">
    <property type="entry name" value="Retrotrans_gag_dom"/>
</dbReference>
<dbReference type="InterPro" id="IPR041577">
    <property type="entry name" value="RT_RNaseH_2"/>
</dbReference>
<evidence type="ECO:0000256" key="1">
    <source>
        <dbReference type="SAM" id="MobiDB-lite"/>
    </source>
</evidence>
<feature type="region of interest" description="Disordered" evidence="1">
    <location>
        <begin position="180"/>
        <end position="232"/>
    </location>
</feature>
<reference evidence="4 5" key="1">
    <citation type="journal article" date="2017" name="Genome Biol. Evol.">
        <title>Phytophthora megakarya and P. palmivora, closely related causal agents of cacao black pod rot, underwent increases in genome sizes and gene numbers by different mechanisms.</title>
        <authorList>
            <person name="Ali S.S."/>
            <person name="Shao J."/>
            <person name="Lary D.J."/>
            <person name="Kronmiller B."/>
            <person name="Shen D."/>
            <person name="Strem M.D."/>
            <person name="Amoako-Attah I."/>
            <person name="Akrofi A.Y."/>
            <person name="Begoude B.A."/>
            <person name="Ten Hoopen G.M."/>
            <person name="Coulibaly K."/>
            <person name="Kebe B.I."/>
            <person name="Melnick R.L."/>
            <person name="Guiltinan M.J."/>
            <person name="Tyler B.M."/>
            <person name="Meinhardt L.W."/>
            <person name="Bailey B.A."/>
        </authorList>
    </citation>
    <scope>NUCLEOTIDE SEQUENCE [LARGE SCALE GENOMIC DNA]</scope>
    <source>
        <strain evidence="5">sbr112.9</strain>
    </source>
</reference>
<feature type="domain" description="Reverse transcriptase/retrotransposon-derived protein RNase H-like" evidence="3">
    <location>
        <begin position="928"/>
        <end position="1018"/>
    </location>
</feature>
<comment type="caution">
    <text evidence="4">The sequence shown here is derived from an EMBL/GenBank/DDBJ whole genome shotgun (WGS) entry which is preliminary data.</text>
</comment>
<dbReference type="Pfam" id="PF17919">
    <property type="entry name" value="RT_RNaseH_2"/>
    <property type="match status" value="1"/>
</dbReference>
<gene>
    <name evidence="4" type="ORF">PHPALM_19993</name>
</gene>
<accession>A0A2P4XFY8</accession>
<dbReference type="SUPFAM" id="SSF56672">
    <property type="entry name" value="DNA/RNA polymerases"/>
    <property type="match status" value="1"/>
</dbReference>
<keyword evidence="5" id="KW-1185">Reference proteome</keyword>
<evidence type="ECO:0000259" key="3">
    <source>
        <dbReference type="Pfam" id="PF17919"/>
    </source>
</evidence>
<proteinExistence type="predicted"/>
<dbReference type="CDD" id="cd01647">
    <property type="entry name" value="RT_LTR"/>
    <property type="match status" value="1"/>
</dbReference>
<dbReference type="InterPro" id="IPR051320">
    <property type="entry name" value="Viral_Replic_Matur_Polypro"/>
</dbReference>
<evidence type="ECO:0000259" key="2">
    <source>
        <dbReference type="Pfam" id="PF03732"/>
    </source>
</evidence>
<dbReference type="PANTHER" id="PTHR33064:SF37">
    <property type="entry name" value="RIBONUCLEASE H"/>
    <property type="match status" value="1"/>
</dbReference>
<dbReference type="InterPro" id="IPR043128">
    <property type="entry name" value="Rev_trsase/Diguanyl_cyclase"/>
</dbReference>
<dbReference type="EMBL" id="NCKW01011097">
    <property type="protein sequence ID" value="POM64467.1"/>
    <property type="molecule type" value="Genomic_DNA"/>
</dbReference>
<dbReference type="Gene3D" id="3.10.10.10">
    <property type="entry name" value="HIV Type 1 Reverse Transcriptase, subunit A, domain 1"/>
    <property type="match status" value="1"/>
</dbReference>
<dbReference type="InterPro" id="IPR021109">
    <property type="entry name" value="Peptidase_aspartic_dom_sf"/>
</dbReference>
<dbReference type="Gene3D" id="2.40.70.10">
    <property type="entry name" value="Acid Proteases"/>
    <property type="match status" value="1"/>
</dbReference>
<evidence type="ECO:0000313" key="5">
    <source>
        <dbReference type="Proteomes" id="UP000237271"/>
    </source>
</evidence>
<dbReference type="PANTHER" id="PTHR33064">
    <property type="entry name" value="POL PROTEIN"/>
    <property type="match status" value="1"/>
</dbReference>
<name>A0A2P4XFY8_9STRA</name>
<dbReference type="CDD" id="cd00303">
    <property type="entry name" value="retropepsin_like"/>
    <property type="match status" value="1"/>
</dbReference>
<dbReference type="Gene3D" id="3.30.70.270">
    <property type="match status" value="2"/>
</dbReference>
<dbReference type="InterPro" id="IPR043502">
    <property type="entry name" value="DNA/RNA_pol_sf"/>
</dbReference>
<feature type="region of interest" description="Disordered" evidence="1">
    <location>
        <begin position="493"/>
        <end position="537"/>
    </location>
</feature>
<protein>
    <submittedName>
        <fullName evidence="4">Pol protein</fullName>
    </submittedName>
</protein>
<evidence type="ECO:0000313" key="4">
    <source>
        <dbReference type="EMBL" id="POM64467.1"/>
    </source>
</evidence>
<feature type="domain" description="Retrotransposon gag" evidence="2">
    <location>
        <begin position="16"/>
        <end position="109"/>
    </location>
</feature>